<keyword evidence="4" id="KW-1185">Reference proteome</keyword>
<feature type="compositionally biased region" description="Polar residues" evidence="1">
    <location>
        <begin position="142"/>
        <end position="152"/>
    </location>
</feature>
<feature type="chain" id="PRO_5040363512" evidence="2">
    <location>
        <begin position="19"/>
        <end position="264"/>
    </location>
</feature>
<dbReference type="AlphaFoldDB" id="A0A9P4SJF7"/>
<feature type="signal peptide" evidence="2">
    <location>
        <begin position="1"/>
        <end position="18"/>
    </location>
</feature>
<dbReference type="OrthoDB" id="4160690at2759"/>
<sequence length="264" mass="27824">MRSFAIILASALPLLAAAFDFPEFVPMHKRQAPGTPQYECHEDCGGVITLSRSEGFCENQEFQDHFDDCMQCALKYDIWQYYGNSVSRAARECGLDPTPVPAEEEPEPTPTPTPTPPPTQETTTDSPPPPAEETTDSPQPPAETTIQTTPVGSESVPVETETPSSAPEETAVETTGVPSSVSPSGHSTEIVTSGVHSAYPTGGSSAPVVPSESFVTSTAVYTHPANTTDSVPTPTPSEFDGAGVRAEPAAMGLFAMIAMLAYAM</sequence>
<protein>
    <submittedName>
        <fullName evidence="3">Uncharacterized protein</fullName>
    </submittedName>
</protein>
<keyword evidence="2" id="KW-0732">Signal</keyword>
<accession>A0A9P4SJF7</accession>
<dbReference type="EMBL" id="MU006089">
    <property type="protein sequence ID" value="KAF2843803.1"/>
    <property type="molecule type" value="Genomic_DNA"/>
</dbReference>
<feature type="region of interest" description="Disordered" evidence="1">
    <location>
        <begin position="93"/>
        <end position="189"/>
    </location>
</feature>
<evidence type="ECO:0000256" key="1">
    <source>
        <dbReference type="SAM" id="MobiDB-lite"/>
    </source>
</evidence>
<feature type="compositionally biased region" description="Low complexity" evidence="1">
    <location>
        <begin position="159"/>
        <end position="189"/>
    </location>
</feature>
<name>A0A9P4SJF7_9PEZI</name>
<reference evidence="3" key="1">
    <citation type="journal article" date="2020" name="Stud. Mycol.">
        <title>101 Dothideomycetes genomes: a test case for predicting lifestyles and emergence of pathogens.</title>
        <authorList>
            <person name="Haridas S."/>
            <person name="Albert R."/>
            <person name="Binder M."/>
            <person name="Bloem J."/>
            <person name="Labutti K."/>
            <person name="Salamov A."/>
            <person name="Andreopoulos B."/>
            <person name="Baker S."/>
            <person name="Barry K."/>
            <person name="Bills G."/>
            <person name="Bluhm B."/>
            <person name="Cannon C."/>
            <person name="Castanera R."/>
            <person name="Culley D."/>
            <person name="Daum C."/>
            <person name="Ezra D."/>
            <person name="Gonzalez J."/>
            <person name="Henrissat B."/>
            <person name="Kuo A."/>
            <person name="Liang C."/>
            <person name="Lipzen A."/>
            <person name="Lutzoni F."/>
            <person name="Magnuson J."/>
            <person name="Mondo S."/>
            <person name="Nolan M."/>
            <person name="Ohm R."/>
            <person name="Pangilinan J."/>
            <person name="Park H.-J."/>
            <person name="Ramirez L."/>
            <person name="Alfaro M."/>
            <person name="Sun H."/>
            <person name="Tritt A."/>
            <person name="Yoshinaga Y."/>
            <person name="Zwiers L.-H."/>
            <person name="Turgeon B."/>
            <person name="Goodwin S."/>
            <person name="Spatafora J."/>
            <person name="Crous P."/>
            <person name="Grigoriev I."/>
        </authorList>
    </citation>
    <scope>NUCLEOTIDE SEQUENCE</scope>
    <source>
        <strain evidence="3">CBS 101060</strain>
    </source>
</reference>
<feature type="compositionally biased region" description="Pro residues" evidence="1">
    <location>
        <begin position="108"/>
        <end position="119"/>
    </location>
</feature>
<dbReference type="Proteomes" id="UP000799429">
    <property type="component" value="Unassembled WGS sequence"/>
</dbReference>
<comment type="caution">
    <text evidence="3">The sequence shown here is derived from an EMBL/GenBank/DDBJ whole genome shotgun (WGS) entry which is preliminary data.</text>
</comment>
<evidence type="ECO:0000313" key="4">
    <source>
        <dbReference type="Proteomes" id="UP000799429"/>
    </source>
</evidence>
<gene>
    <name evidence="3" type="ORF">M501DRAFT_994837</name>
</gene>
<evidence type="ECO:0000256" key="2">
    <source>
        <dbReference type="SAM" id="SignalP"/>
    </source>
</evidence>
<proteinExistence type="predicted"/>
<organism evidence="3 4">
    <name type="scientific">Patellaria atrata CBS 101060</name>
    <dbReference type="NCBI Taxonomy" id="1346257"/>
    <lineage>
        <taxon>Eukaryota</taxon>
        <taxon>Fungi</taxon>
        <taxon>Dikarya</taxon>
        <taxon>Ascomycota</taxon>
        <taxon>Pezizomycotina</taxon>
        <taxon>Dothideomycetes</taxon>
        <taxon>Dothideomycetes incertae sedis</taxon>
        <taxon>Patellariales</taxon>
        <taxon>Patellariaceae</taxon>
        <taxon>Patellaria</taxon>
    </lineage>
</organism>
<evidence type="ECO:0000313" key="3">
    <source>
        <dbReference type="EMBL" id="KAF2843803.1"/>
    </source>
</evidence>